<keyword evidence="1" id="KW-0378">Hydrolase</keyword>
<keyword evidence="2" id="KW-1185">Reference proteome</keyword>
<reference evidence="2" key="1">
    <citation type="submission" date="2016-10" db="EMBL/GenBank/DDBJ databases">
        <authorList>
            <person name="Varghese N."/>
            <person name="Submissions S."/>
        </authorList>
    </citation>
    <scope>NUCLEOTIDE SEQUENCE [LARGE SCALE GENOMIC DNA]</scope>
    <source>
        <strain evidence="2">CGMCC 4.6825</strain>
    </source>
</reference>
<keyword evidence="1" id="KW-0255">Endonuclease</keyword>
<dbReference type="Proteomes" id="UP000182841">
    <property type="component" value="Unassembled WGS sequence"/>
</dbReference>
<dbReference type="RefSeq" id="WP_075001206.1">
    <property type="nucleotide sequence ID" value="NZ_FOGO01000007.1"/>
</dbReference>
<dbReference type="OrthoDB" id="9802901at2"/>
<organism evidence="1 2">
    <name type="scientific">Streptomyces qinglanensis</name>
    <dbReference type="NCBI Taxonomy" id="943816"/>
    <lineage>
        <taxon>Bacteria</taxon>
        <taxon>Bacillati</taxon>
        <taxon>Actinomycetota</taxon>
        <taxon>Actinomycetes</taxon>
        <taxon>Kitasatosporales</taxon>
        <taxon>Streptomycetaceae</taxon>
        <taxon>Streptomyces</taxon>
    </lineage>
</organism>
<dbReference type="AlphaFoldDB" id="A0A1H9U3V7"/>
<accession>A0A1H9U3V7</accession>
<evidence type="ECO:0000313" key="1">
    <source>
        <dbReference type="EMBL" id="SES04002.1"/>
    </source>
</evidence>
<dbReference type="GO" id="GO:0004519">
    <property type="term" value="F:endonuclease activity"/>
    <property type="evidence" value="ECO:0007669"/>
    <property type="project" value="UniProtKB-KW"/>
</dbReference>
<dbReference type="EMBL" id="FOGO01000007">
    <property type="protein sequence ID" value="SES04002.1"/>
    <property type="molecule type" value="Genomic_DNA"/>
</dbReference>
<name>A0A1H9U3V7_9ACTN</name>
<keyword evidence="1" id="KW-0540">Nuclease</keyword>
<gene>
    <name evidence="1" type="ORF">SAMN05421870_107294</name>
</gene>
<evidence type="ECO:0000313" key="2">
    <source>
        <dbReference type="Proteomes" id="UP000182841"/>
    </source>
</evidence>
<proteinExistence type="predicted"/>
<protein>
    <submittedName>
        <fullName evidence="1">HNH endonuclease</fullName>
    </submittedName>
</protein>
<sequence length="207" mass="23370">MTTPELPANDWRRTVYGRSQISGNDSRRRPRTAERARLIAEHRNRCLYCQIPIGAEILRENSFVTLRLNWDHFAPYAYIARNPQDNWVLACHVCNNIKQGRIFQTVQEVRNTILPERLTKGYEDPLSVCRRLGIVIDHDPWPDRLCVVKQATIHSAAPSKAGFWKTACGLEKPAVLWRTPAKATRYCADCAVAVSGATRADGQGVAS</sequence>
<dbReference type="Gene3D" id="1.10.30.50">
    <property type="match status" value="1"/>
</dbReference>